<evidence type="ECO:0000313" key="2">
    <source>
        <dbReference type="Proteomes" id="UP000184550"/>
    </source>
</evidence>
<dbReference type="AlphaFoldDB" id="A0A7Z9BVC2"/>
<name>A0A7Z9BVC2_9CYAN</name>
<proteinExistence type="predicted"/>
<keyword evidence="2" id="KW-1185">Reference proteome</keyword>
<organism evidence="1 2">
    <name type="scientific">Planktothrix serta PCC 8927</name>
    <dbReference type="NCBI Taxonomy" id="671068"/>
    <lineage>
        <taxon>Bacteria</taxon>
        <taxon>Bacillati</taxon>
        <taxon>Cyanobacteriota</taxon>
        <taxon>Cyanophyceae</taxon>
        <taxon>Oscillatoriophycideae</taxon>
        <taxon>Oscillatoriales</taxon>
        <taxon>Microcoleaceae</taxon>
        <taxon>Planktothrix</taxon>
    </lineage>
</organism>
<sequence length="78" mass="8814">MSIGVRNRVSQLIFLLVAKVNAETRFLGITDFCKDLWHRLNVGAGSVGLRLIRKDLVEPAPTNPLKRVNKIKSLVIFR</sequence>
<comment type="caution">
    <text evidence="1">The sequence shown here is derived from an EMBL/GenBank/DDBJ whole genome shotgun (WGS) entry which is preliminary data.</text>
</comment>
<evidence type="ECO:0000313" key="1">
    <source>
        <dbReference type="EMBL" id="VXD23423.1"/>
    </source>
</evidence>
<dbReference type="Proteomes" id="UP000184550">
    <property type="component" value="Unassembled WGS sequence"/>
</dbReference>
<gene>
    <name evidence="1" type="ORF">PL8927_780083</name>
</gene>
<protein>
    <submittedName>
        <fullName evidence="1">Uncharacterized protein</fullName>
    </submittedName>
</protein>
<dbReference type="EMBL" id="CZCU02000155">
    <property type="protein sequence ID" value="VXD23423.1"/>
    <property type="molecule type" value="Genomic_DNA"/>
</dbReference>
<reference evidence="1" key="1">
    <citation type="submission" date="2019-10" db="EMBL/GenBank/DDBJ databases">
        <authorList>
            <consortium name="Genoscope - CEA"/>
            <person name="William W."/>
        </authorList>
    </citation>
    <scope>NUCLEOTIDE SEQUENCE [LARGE SCALE GENOMIC DNA]</scope>
    <source>
        <strain evidence="1">BBR_PRJEB10992</strain>
    </source>
</reference>
<accession>A0A7Z9BVC2</accession>